<evidence type="ECO:0000313" key="2">
    <source>
        <dbReference type="EMBL" id="TPX34797.1"/>
    </source>
</evidence>
<keyword evidence="4" id="KW-1185">Reference proteome</keyword>
<evidence type="ECO:0008006" key="6">
    <source>
        <dbReference type="Google" id="ProtNLM"/>
    </source>
</evidence>
<feature type="region of interest" description="Disordered" evidence="1">
    <location>
        <begin position="232"/>
        <end position="254"/>
    </location>
</feature>
<protein>
    <recommendedName>
        <fullName evidence="6">Mediator of RNA polymerase II transcription subunit 8</fullName>
    </recommendedName>
</protein>
<evidence type="ECO:0000313" key="5">
    <source>
        <dbReference type="Proteomes" id="UP000320475"/>
    </source>
</evidence>
<dbReference type="EMBL" id="QEAN01000060">
    <property type="protein sequence ID" value="TPX50941.1"/>
    <property type="molecule type" value="Genomic_DNA"/>
</dbReference>
<evidence type="ECO:0000313" key="3">
    <source>
        <dbReference type="EMBL" id="TPX50941.1"/>
    </source>
</evidence>
<dbReference type="VEuPathDB" id="FungiDB:SeMB42_g02068"/>
<reference evidence="4 5" key="1">
    <citation type="journal article" date="2019" name="Sci. Rep.">
        <title>Comparative genomics of chytrid fungi reveal insights into the obligate biotrophic and pathogenic lifestyle of Synchytrium endobioticum.</title>
        <authorList>
            <person name="van de Vossenberg B.T.L.H."/>
            <person name="Warris S."/>
            <person name="Nguyen H.D.T."/>
            <person name="van Gent-Pelzer M.P.E."/>
            <person name="Joly D.L."/>
            <person name="van de Geest H.C."/>
            <person name="Bonants P.J.M."/>
            <person name="Smith D.S."/>
            <person name="Levesque C.A."/>
            <person name="van der Lee T.A.J."/>
        </authorList>
    </citation>
    <scope>NUCLEOTIDE SEQUENCE [LARGE SCALE GENOMIC DNA]</scope>
    <source>
        <strain evidence="2 5">LEV6574</strain>
        <strain evidence="3 4">MB42</strain>
    </source>
</reference>
<evidence type="ECO:0000313" key="4">
    <source>
        <dbReference type="Proteomes" id="UP000317494"/>
    </source>
</evidence>
<dbReference type="AlphaFoldDB" id="A0A507C128"/>
<dbReference type="OrthoDB" id="10550784at2759"/>
<organism evidence="2 5">
    <name type="scientific">Synchytrium endobioticum</name>
    <dbReference type="NCBI Taxonomy" id="286115"/>
    <lineage>
        <taxon>Eukaryota</taxon>
        <taxon>Fungi</taxon>
        <taxon>Fungi incertae sedis</taxon>
        <taxon>Chytridiomycota</taxon>
        <taxon>Chytridiomycota incertae sedis</taxon>
        <taxon>Chytridiomycetes</taxon>
        <taxon>Synchytriales</taxon>
        <taxon>Synchytriaceae</taxon>
        <taxon>Synchytrium</taxon>
    </lineage>
</organism>
<sequence>MNSPSSNPLVSLRNQLSISPPPPPPSPSQPAPWHKDLDSVRAKLFVILRELDRILIDLNRAPEREKMPEIIQRYQSLLLLYRELLAALRRSSLHLFLAVPAHVDATMPDLLPNLHLRTKYTSESLPALQLTHKTHAIQSHPSISSAYNSLDQASISRSYNAWRGLLEAYDTKLVNVRRGIRSTTVNMDWKMRVPRDEDEIEEDPDVVKEKLEAIVKWMSSGPSFVPNIENVLSQKRDNEEKQFQDEGDLMDEKQ</sequence>
<dbReference type="EMBL" id="QEAM01000799">
    <property type="protein sequence ID" value="TPX34797.1"/>
    <property type="molecule type" value="Genomic_DNA"/>
</dbReference>
<name>A0A507C128_9FUNG</name>
<feature type="region of interest" description="Disordered" evidence="1">
    <location>
        <begin position="1"/>
        <end position="33"/>
    </location>
</feature>
<gene>
    <name evidence="2" type="ORF">SeLEV6574_g08248</name>
    <name evidence="3" type="ORF">SeMB42_g02068</name>
</gene>
<evidence type="ECO:0000256" key="1">
    <source>
        <dbReference type="SAM" id="MobiDB-lite"/>
    </source>
</evidence>
<feature type="compositionally biased region" description="Basic and acidic residues" evidence="1">
    <location>
        <begin position="234"/>
        <end position="254"/>
    </location>
</feature>
<dbReference type="Proteomes" id="UP000317494">
    <property type="component" value="Unassembled WGS sequence"/>
</dbReference>
<feature type="compositionally biased region" description="Polar residues" evidence="1">
    <location>
        <begin position="1"/>
        <end position="16"/>
    </location>
</feature>
<proteinExistence type="predicted"/>
<accession>A0A507C128</accession>
<feature type="compositionally biased region" description="Pro residues" evidence="1">
    <location>
        <begin position="19"/>
        <end position="30"/>
    </location>
</feature>
<comment type="caution">
    <text evidence="2">The sequence shown here is derived from an EMBL/GenBank/DDBJ whole genome shotgun (WGS) entry which is preliminary data.</text>
</comment>
<dbReference type="Proteomes" id="UP000320475">
    <property type="component" value="Unassembled WGS sequence"/>
</dbReference>